<dbReference type="PATRIC" id="fig|1423749.3.peg.336"/>
<keyword evidence="1" id="KW-1133">Transmembrane helix</keyword>
<evidence type="ECO:0000313" key="3">
    <source>
        <dbReference type="Proteomes" id="UP000051739"/>
    </source>
</evidence>
<keyword evidence="1" id="KW-0812">Transmembrane</keyword>
<evidence type="ECO:0000256" key="1">
    <source>
        <dbReference type="SAM" id="Phobius"/>
    </source>
</evidence>
<dbReference type="Proteomes" id="UP000051739">
    <property type="component" value="Unassembled WGS sequence"/>
</dbReference>
<dbReference type="EMBL" id="AZFN01000012">
    <property type="protein sequence ID" value="KRM02365.1"/>
    <property type="molecule type" value="Genomic_DNA"/>
</dbReference>
<protein>
    <submittedName>
        <fullName evidence="2">Uncharacterized protein</fullName>
    </submittedName>
</protein>
<feature type="transmembrane region" description="Helical" evidence="1">
    <location>
        <begin position="16"/>
        <end position="35"/>
    </location>
</feature>
<keyword evidence="1" id="KW-0472">Membrane</keyword>
<dbReference type="AlphaFoldDB" id="A0A0R1VA35"/>
<sequence>MLIDKTISYLFTGTRYLVWGMALIGIIGSVILFWVNLPLGLLSATTFVASLALAISLSLLLAPRILTPWLSITNRLTIGLPALLIALAVMGMIYYAQGGFPTLNLLF</sequence>
<accession>A0A0R1VA35</accession>
<proteinExistence type="predicted"/>
<keyword evidence="3" id="KW-1185">Reference proteome</keyword>
<comment type="caution">
    <text evidence="2">The sequence shown here is derived from an EMBL/GenBank/DDBJ whole genome shotgun (WGS) entry which is preliminary data.</text>
</comment>
<organism evidence="2 3">
    <name type="scientific">Limosilactobacillus gastricus DSM 16045</name>
    <dbReference type="NCBI Taxonomy" id="1423749"/>
    <lineage>
        <taxon>Bacteria</taxon>
        <taxon>Bacillati</taxon>
        <taxon>Bacillota</taxon>
        <taxon>Bacilli</taxon>
        <taxon>Lactobacillales</taxon>
        <taxon>Lactobacillaceae</taxon>
        <taxon>Limosilactobacillus</taxon>
    </lineage>
</organism>
<evidence type="ECO:0000313" key="2">
    <source>
        <dbReference type="EMBL" id="KRM02365.1"/>
    </source>
</evidence>
<dbReference type="RefSeq" id="WP_056937396.1">
    <property type="nucleotide sequence ID" value="NZ_AZFN01000012.1"/>
</dbReference>
<feature type="transmembrane region" description="Helical" evidence="1">
    <location>
        <begin position="78"/>
        <end position="97"/>
    </location>
</feature>
<gene>
    <name evidence="2" type="ORF">FC60_GL000335</name>
</gene>
<reference evidence="2 3" key="1">
    <citation type="journal article" date="2015" name="Genome Announc.">
        <title>Expanding the biotechnology potential of lactobacilli through comparative genomics of 213 strains and associated genera.</title>
        <authorList>
            <person name="Sun Z."/>
            <person name="Harris H.M."/>
            <person name="McCann A."/>
            <person name="Guo C."/>
            <person name="Argimon S."/>
            <person name="Zhang W."/>
            <person name="Yang X."/>
            <person name="Jeffery I.B."/>
            <person name="Cooney J.C."/>
            <person name="Kagawa T.F."/>
            <person name="Liu W."/>
            <person name="Song Y."/>
            <person name="Salvetti E."/>
            <person name="Wrobel A."/>
            <person name="Rasinkangas P."/>
            <person name="Parkhill J."/>
            <person name="Rea M.C."/>
            <person name="O'Sullivan O."/>
            <person name="Ritari J."/>
            <person name="Douillard F.P."/>
            <person name="Paul Ross R."/>
            <person name="Yang R."/>
            <person name="Briner A.E."/>
            <person name="Felis G.E."/>
            <person name="de Vos W.M."/>
            <person name="Barrangou R."/>
            <person name="Klaenhammer T.R."/>
            <person name="Caufield P.W."/>
            <person name="Cui Y."/>
            <person name="Zhang H."/>
            <person name="O'Toole P.W."/>
        </authorList>
    </citation>
    <scope>NUCLEOTIDE SEQUENCE [LARGE SCALE GENOMIC DNA]</scope>
    <source>
        <strain evidence="2 3">DSM 16045</strain>
    </source>
</reference>
<name>A0A0R1VA35_9LACO</name>
<feature type="transmembrane region" description="Helical" evidence="1">
    <location>
        <begin position="41"/>
        <end position="66"/>
    </location>
</feature>